<evidence type="ECO:0000256" key="10">
    <source>
        <dbReference type="ARBA" id="ARBA00022968"/>
    </source>
</evidence>
<evidence type="ECO:0000256" key="14">
    <source>
        <dbReference type="ARBA" id="ARBA00023128"/>
    </source>
</evidence>
<feature type="region of interest" description="Disordered" evidence="19">
    <location>
        <begin position="220"/>
        <end position="239"/>
    </location>
</feature>
<comment type="cofactor">
    <cofactor evidence="2">
        <name>Cu(2+)</name>
        <dbReference type="ChEBI" id="CHEBI:29036"/>
    </cofactor>
</comment>
<dbReference type="PANTHER" id="PTHR21622:SF0">
    <property type="entry name" value="COILED-COIL-HELIX-COILED-COIL-HELIX DOMAIN CONTAINING 4"/>
    <property type="match status" value="1"/>
</dbReference>
<keyword evidence="7" id="KW-0999">Mitochondrion inner membrane</keyword>
<evidence type="ECO:0000256" key="17">
    <source>
        <dbReference type="ARBA" id="ARBA00023284"/>
    </source>
</evidence>
<evidence type="ECO:0000256" key="11">
    <source>
        <dbReference type="ARBA" id="ARBA00022989"/>
    </source>
</evidence>
<keyword evidence="11" id="KW-1133">Transmembrane helix</keyword>
<keyword evidence="12" id="KW-0560">Oxidoreductase</keyword>
<dbReference type="GO" id="GO:0045041">
    <property type="term" value="P:protein import into mitochondrial intermembrane space"/>
    <property type="evidence" value="ECO:0007669"/>
    <property type="project" value="InterPro"/>
</dbReference>
<reference evidence="21" key="1">
    <citation type="journal article" date="2023" name="BMC Genomics">
        <title>Chromosome-level genome assemblies of Cutaneotrichosporon spp. (Trichosporonales, Basidiomycota) reveal imbalanced evolution between nucleotide sequences and chromosome synteny.</title>
        <authorList>
            <person name="Kobayashi Y."/>
            <person name="Kayamori A."/>
            <person name="Aoki K."/>
            <person name="Shiwa Y."/>
            <person name="Matsutani M."/>
            <person name="Fujita N."/>
            <person name="Sugita T."/>
            <person name="Iwasaki W."/>
            <person name="Tanaka N."/>
            <person name="Takashima M."/>
        </authorList>
    </citation>
    <scope>NUCLEOTIDE SEQUENCE</scope>
    <source>
        <strain evidence="21">HIS016</strain>
    </source>
</reference>
<comment type="caution">
    <text evidence="21">The sequence shown here is derived from an EMBL/GenBank/DDBJ whole genome shotgun (WGS) entry which is preliminary data.</text>
</comment>
<keyword evidence="17" id="KW-0676">Redox-active center</keyword>
<evidence type="ECO:0000256" key="5">
    <source>
        <dbReference type="ARBA" id="ARBA00022448"/>
    </source>
</evidence>
<evidence type="ECO:0000259" key="20">
    <source>
        <dbReference type="Pfam" id="PF06747"/>
    </source>
</evidence>
<evidence type="ECO:0000256" key="2">
    <source>
        <dbReference type="ARBA" id="ARBA00001973"/>
    </source>
</evidence>
<evidence type="ECO:0000256" key="18">
    <source>
        <dbReference type="ARBA" id="ARBA00033150"/>
    </source>
</evidence>
<keyword evidence="15" id="KW-0472">Membrane</keyword>
<dbReference type="InterPro" id="IPR039289">
    <property type="entry name" value="CHCHD4"/>
</dbReference>
<name>A0AAD3TZS4_9TREE</name>
<dbReference type="GO" id="GO:0005743">
    <property type="term" value="C:mitochondrial inner membrane"/>
    <property type="evidence" value="ECO:0007669"/>
    <property type="project" value="UniProtKB-SubCell"/>
</dbReference>
<evidence type="ECO:0000256" key="3">
    <source>
        <dbReference type="ARBA" id="ARBA00004164"/>
    </source>
</evidence>
<dbReference type="InterPro" id="IPR010625">
    <property type="entry name" value="CHCH"/>
</dbReference>
<evidence type="ECO:0000256" key="1">
    <source>
        <dbReference type="ARBA" id="ARBA00001947"/>
    </source>
</evidence>
<sequence>MFARAVRPAARAARAARAHRLPIAPAPRLLSTSRQAYAEAKANAEAEAKAKAQDAEDGKNLGLVAGAVVALVTVGSIVAELRKKHVYPSEPKEVEEEVDVADMVEAAIESVKDKVDEVISAADAALDELVAEAEEALGMRVSSATASLAADAASEGAFNEETGEINWDCPCLGGMATGPCGEEFKAAFSCFVYSEAEPKGIDCVEKFKGMQDCFREYPDVYGEEEVEDEVSDESPSETK</sequence>
<evidence type="ECO:0000256" key="19">
    <source>
        <dbReference type="SAM" id="MobiDB-lite"/>
    </source>
</evidence>
<evidence type="ECO:0000256" key="9">
    <source>
        <dbReference type="ARBA" id="ARBA00022946"/>
    </source>
</evidence>
<evidence type="ECO:0000313" key="21">
    <source>
        <dbReference type="EMBL" id="GMK59778.1"/>
    </source>
</evidence>
<feature type="compositionally biased region" description="Acidic residues" evidence="19">
    <location>
        <begin position="221"/>
        <end position="239"/>
    </location>
</feature>
<proteinExistence type="predicted"/>
<dbReference type="PANTHER" id="PTHR21622">
    <property type="entry name" value="COILED-COIL-HELIX-COILED-COIL-HELIX DOMAIN CONTAINING 4"/>
    <property type="match status" value="1"/>
</dbReference>
<gene>
    <name evidence="21" type="primary">MIA40</name>
    <name evidence="21" type="ORF">CspeluHIS016_0803840</name>
</gene>
<evidence type="ECO:0000313" key="22">
    <source>
        <dbReference type="Proteomes" id="UP001222932"/>
    </source>
</evidence>
<dbReference type="GO" id="GO:0015035">
    <property type="term" value="F:protein-disulfide reductase activity"/>
    <property type="evidence" value="ECO:0007669"/>
    <property type="project" value="InterPro"/>
</dbReference>
<comment type="subcellular location">
    <subcellularLocation>
        <location evidence="3">Mitochondrion inner membrane</location>
        <topology evidence="3">Single-pass type II membrane protein</topology>
        <orientation evidence="3">Intermembrane side</orientation>
    </subcellularLocation>
</comment>
<evidence type="ECO:0000256" key="12">
    <source>
        <dbReference type="ARBA" id="ARBA00023002"/>
    </source>
</evidence>
<evidence type="ECO:0000256" key="4">
    <source>
        <dbReference type="ARBA" id="ARBA00013714"/>
    </source>
</evidence>
<keyword evidence="9" id="KW-0809">Transit peptide</keyword>
<keyword evidence="13" id="KW-0811">Translocation</keyword>
<keyword evidence="5" id="KW-0813">Transport</keyword>
<dbReference type="FunFam" id="1.10.287.2900:FF:000002">
    <property type="entry name" value="Mitochondrial intermembrane space import and assembly protein"/>
    <property type="match status" value="1"/>
</dbReference>
<keyword evidence="8" id="KW-0653">Protein transport</keyword>
<evidence type="ECO:0000256" key="8">
    <source>
        <dbReference type="ARBA" id="ARBA00022927"/>
    </source>
</evidence>
<feature type="domain" description="CHCH" evidence="20">
    <location>
        <begin position="180"/>
        <end position="215"/>
    </location>
</feature>
<comment type="cofactor">
    <cofactor evidence="1">
        <name>Zn(2+)</name>
        <dbReference type="ChEBI" id="CHEBI:29105"/>
    </cofactor>
</comment>
<dbReference type="PROSITE" id="PS51808">
    <property type="entry name" value="CHCH"/>
    <property type="match status" value="1"/>
</dbReference>
<dbReference type="AlphaFoldDB" id="A0AAD3TZS4"/>
<evidence type="ECO:0000256" key="13">
    <source>
        <dbReference type="ARBA" id="ARBA00023010"/>
    </source>
</evidence>
<dbReference type="Pfam" id="PF06747">
    <property type="entry name" value="CHCH"/>
    <property type="match status" value="1"/>
</dbReference>
<accession>A0AAD3TZS4</accession>
<dbReference type="EMBL" id="BTCM01000008">
    <property type="protein sequence ID" value="GMK59778.1"/>
    <property type="molecule type" value="Genomic_DNA"/>
</dbReference>
<keyword evidence="22" id="KW-1185">Reference proteome</keyword>
<keyword evidence="6" id="KW-0812">Transmembrane</keyword>
<reference evidence="21" key="2">
    <citation type="submission" date="2023-06" db="EMBL/GenBank/DDBJ databases">
        <authorList>
            <person name="Kobayashi Y."/>
            <person name="Kayamori A."/>
            <person name="Aoki K."/>
            <person name="Shiwa Y."/>
            <person name="Fujita N."/>
            <person name="Sugita T."/>
            <person name="Iwasaki W."/>
            <person name="Tanaka N."/>
            <person name="Takashima M."/>
        </authorList>
    </citation>
    <scope>NUCLEOTIDE SEQUENCE</scope>
    <source>
        <strain evidence="21">HIS016</strain>
    </source>
</reference>
<dbReference type="Gene3D" id="1.10.287.2900">
    <property type="match status" value="1"/>
</dbReference>
<evidence type="ECO:0000256" key="15">
    <source>
        <dbReference type="ARBA" id="ARBA00023136"/>
    </source>
</evidence>
<evidence type="ECO:0000256" key="16">
    <source>
        <dbReference type="ARBA" id="ARBA00023157"/>
    </source>
</evidence>
<keyword evidence="14" id="KW-0496">Mitochondrion</keyword>
<dbReference type="Proteomes" id="UP001222932">
    <property type="component" value="Unassembled WGS sequence"/>
</dbReference>
<evidence type="ECO:0000256" key="6">
    <source>
        <dbReference type="ARBA" id="ARBA00022692"/>
    </source>
</evidence>
<organism evidence="21 22">
    <name type="scientific">Cutaneotrichosporon spelunceum</name>
    <dbReference type="NCBI Taxonomy" id="1672016"/>
    <lineage>
        <taxon>Eukaryota</taxon>
        <taxon>Fungi</taxon>
        <taxon>Dikarya</taxon>
        <taxon>Basidiomycota</taxon>
        <taxon>Agaricomycotina</taxon>
        <taxon>Tremellomycetes</taxon>
        <taxon>Trichosporonales</taxon>
        <taxon>Trichosporonaceae</taxon>
        <taxon>Cutaneotrichosporon</taxon>
    </lineage>
</organism>
<keyword evidence="10" id="KW-0735">Signal-anchor</keyword>
<evidence type="ECO:0000256" key="7">
    <source>
        <dbReference type="ARBA" id="ARBA00022792"/>
    </source>
</evidence>
<dbReference type="GO" id="GO:0005758">
    <property type="term" value="C:mitochondrial intermembrane space"/>
    <property type="evidence" value="ECO:0007669"/>
    <property type="project" value="TreeGrafter"/>
</dbReference>
<keyword evidence="16" id="KW-1015">Disulfide bond</keyword>
<protein>
    <recommendedName>
        <fullName evidence="4">Mitochondrial intermembrane space import and assembly protein 40</fullName>
    </recommendedName>
    <alternativeName>
        <fullName evidence="18">Mitochondrial import inner membrane translocase TIM40</fullName>
    </alternativeName>
</protein>